<feature type="region of interest" description="Disordered" evidence="1">
    <location>
        <begin position="351"/>
        <end position="378"/>
    </location>
</feature>
<evidence type="ECO:0000259" key="2">
    <source>
        <dbReference type="Pfam" id="PF04230"/>
    </source>
</evidence>
<dbReference type="AlphaFoldDB" id="A0A939C3I1"/>
<proteinExistence type="predicted"/>
<sequence>MDIFYSAVAQQENLGDVVIRAVALAWINASGRHKIHVLATGMADDYLDAAVGRPAPDAIVHRSDREYIASWGASLRQGEAGLVFAPGPRSAAGSRGAVGAAARAWMLAAVTRSRRGSVVGIGGALSGRNALAVQLHRRTAGRAEFYGVRDPVSCQLIGVRAHLVPDVALDMTRALGLDSRNESDRYVAISLRDPRAVPLSNLRHLMQRSRKQGLEPVIVTQVRRDEAGHQALADALGIEHVGWCGRSTGDQLDRVLSTYRSSALVVSDRLHACVFGGMAGALVVNAEQRPGGKIDRTLSWFMDPIPLRRLIDGDLRDDWSPLSSLRDVQAARLVVADELLQRGRRAAVAALEHVDGTPGDGSDRPGPPITANRTGHAG</sequence>
<keyword evidence="3" id="KW-0808">Transferase</keyword>
<evidence type="ECO:0000256" key="1">
    <source>
        <dbReference type="SAM" id="MobiDB-lite"/>
    </source>
</evidence>
<accession>A0A939C3I1</accession>
<evidence type="ECO:0000313" key="4">
    <source>
        <dbReference type="Proteomes" id="UP000663792"/>
    </source>
</evidence>
<dbReference type="RefSeq" id="WP_205262081.1">
    <property type="nucleotide sequence ID" value="NZ_JAERWK010000023.1"/>
</dbReference>
<reference evidence="3" key="1">
    <citation type="submission" date="2021-01" db="EMBL/GenBank/DDBJ databases">
        <title>YIM 132084 draft genome.</title>
        <authorList>
            <person name="An D."/>
        </authorList>
    </citation>
    <scope>NUCLEOTIDE SEQUENCE</scope>
    <source>
        <strain evidence="3">YIM 132084</strain>
    </source>
</reference>
<dbReference type="GO" id="GO:0016740">
    <property type="term" value="F:transferase activity"/>
    <property type="evidence" value="ECO:0007669"/>
    <property type="project" value="UniProtKB-KW"/>
</dbReference>
<gene>
    <name evidence="3" type="ORF">JL106_17685</name>
</gene>
<dbReference type="Proteomes" id="UP000663792">
    <property type="component" value="Unassembled WGS sequence"/>
</dbReference>
<protein>
    <submittedName>
        <fullName evidence="3">Polysaccharide pyruvyl transferase family protein</fullName>
    </submittedName>
</protein>
<dbReference type="InterPro" id="IPR007345">
    <property type="entry name" value="Polysacch_pyruvyl_Trfase"/>
</dbReference>
<comment type="caution">
    <text evidence="3">The sequence shown here is derived from an EMBL/GenBank/DDBJ whole genome shotgun (WGS) entry which is preliminary data.</text>
</comment>
<dbReference type="EMBL" id="JAERWK010000023">
    <property type="protein sequence ID" value="MBM9469122.1"/>
    <property type="molecule type" value="Genomic_DNA"/>
</dbReference>
<dbReference type="Pfam" id="PF04230">
    <property type="entry name" value="PS_pyruv_trans"/>
    <property type="match status" value="1"/>
</dbReference>
<name>A0A939C3I1_9ACTN</name>
<evidence type="ECO:0000313" key="3">
    <source>
        <dbReference type="EMBL" id="MBM9469122.1"/>
    </source>
</evidence>
<feature type="domain" description="Polysaccharide pyruvyl transferase" evidence="2">
    <location>
        <begin position="13"/>
        <end position="279"/>
    </location>
</feature>
<keyword evidence="4" id="KW-1185">Reference proteome</keyword>
<organism evidence="3 4">
    <name type="scientific">Nakamurella leprariae</name>
    <dbReference type="NCBI Taxonomy" id="2803911"/>
    <lineage>
        <taxon>Bacteria</taxon>
        <taxon>Bacillati</taxon>
        <taxon>Actinomycetota</taxon>
        <taxon>Actinomycetes</taxon>
        <taxon>Nakamurellales</taxon>
        <taxon>Nakamurellaceae</taxon>
        <taxon>Nakamurella</taxon>
    </lineage>
</organism>